<accession>A0AA40BLZ5</accession>
<keyword evidence="4" id="KW-1185">Reference proteome</keyword>
<feature type="region of interest" description="Disordered" evidence="1">
    <location>
        <begin position="131"/>
        <end position="164"/>
    </location>
</feature>
<name>A0AA40BLZ5_9PEZI</name>
<feature type="signal peptide" evidence="2">
    <location>
        <begin position="1"/>
        <end position="16"/>
    </location>
</feature>
<sequence>MKLPPLTLILATTTLASVQITTNPDGSIEAWNAADNEVPVYSFLENQNTLAVGNNAAAAAAAASCCFKGNKCYRAIEGAKDRFGAEFCKKYTKTVFKEPAAMGPFKTHCWNKPQKLSSACSCFAPTRTTWPKDGKGGGGGGGGGGGHDSKPAAKYPDHEPYPPKPTCGPPGSPCTIDNFVEACCSNVNGSVGCSFPAGDPQFGTCFL</sequence>
<proteinExistence type="predicted"/>
<dbReference type="AlphaFoldDB" id="A0AA40BLZ5"/>
<protein>
    <submittedName>
        <fullName evidence="3">Uncharacterized protein</fullName>
    </submittedName>
</protein>
<feature type="compositionally biased region" description="Gly residues" evidence="1">
    <location>
        <begin position="136"/>
        <end position="146"/>
    </location>
</feature>
<gene>
    <name evidence="3" type="ORF">B0T21DRAFT_451314</name>
</gene>
<organism evidence="3 4">
    <name type="scientific">Apiosordaria backusii</name>
    <dbReference type="NCBI Taxonomy" id="314023"/>
    <lineage>
        <taxon>Eukaryota</taxon>
        <taxon>Fungi</taxon>
        <taxon>Dikarya</taxon>
        <taxon>Ascomycota</taxon>
        <taxon>Pezizomycotina</taxon>
        <taxon>Sordariomycetes</taxon>
        <taxon>Sordariomycetidae</taxon>
        <taxon>Sordariales</taxon>
        <taxon>Lasiosphaeriaceae</taxon>
        <taxon>Apiosordaria</taxon>
    </lineage>
</organism>
<dbReference type="EMBL" id="JAUKTV010000006">
    <property type="protein sequence ID" value="KAK0736601.1"/>
    <property type="molecule type" value="Genomic_DNA"/>
</dbReference>
<comment type="caution">
    <text evidence="3">The sequence shown here is derived from an EMBL/GenBank/DDBJ whole genome shotgun (WGS) entry which is preliminary data.</text>
</comment>
<evidence type="ECO:0000313" key="3">
    <source>
        <dbReference type="EMBL" id="KAK0736601.1"/>
    </source>
</evidence>
<feature type="compositionally biased region" description="Basic and acidic residues" evidence="1">
    <location>
        <begin position="147"/>
        <end position="161"/>
    </location>
</feature>
<evidence type="ECO:0000256" key="1">
    <source>
        <dbReference type="SAM" id="MobiDB-lite"/>
    </source>
</evidence>
<evidence type="ECO:0000256" key="2">
    <source>
        <dbReference type="SAM" id="SignalP"/>
    </source>
</evidence>
<evidence type="ECO:0000313" key="4">
    <source>
        <dbReference type="Proteomes" id="UP001172159"/>
    </source>
</evidence>
<feature type="chain" id="PRO_5041438139" evidence="2">
    <location>
        <begin position="17"/>
        <end position="207"/>
    </location>
</feature>
<dbReference type="Proteomes" id="UP001172159">
    <property type="component" value="Unassembled WGS sequence"/>
</dbReference>
<reference evidence="3" key="1">
    <citation type="submission" date="2023-06" db="EMBL/GenBank/DDBJ databases">
        <title>Genome-scale phylogeny and comparative genomics of the fungal order Sordariales.</title>
        <authorList>
            <consortium name="Lawrence Berkeley National Laboratory"/>
            <person name="Hensen N."/>
            <person name="Bonometti L."/>
            <person name="Westerberg I."/>
            <person name="Brannstrom I.O."/>
            <person name="Guillou S."/>
            <person name="Cros-Aarteil S."/>
            <person name="Calhoun S."/>
            <person name="Haridas S."/>
            <person name="Kuo A."/>
            <person name="Mondo S."/>
            <person name="Pangilinan J."/>
            <person name="Riley R."/>
            <person name="Labutti K."/>
            <person name="Andreopoulos B."/>
            <person name="Lipzen A."/>
            <person name="Chen C."/>
            <person name="Yanf M."/>
            <person name="Daum C."/>
            <person name="Ng V."/>
            <person name="Clum A."/>
            <person name="Steindorff A."/>
            <person name="Ohm R."/>
            <person name="Martin F."/>
            <person name="Silar P."/>
            <person name="Natvig D."/>
            <person name="Lalanne C."/>
            <person name="Gautier V."/>
            <person name="Ament-Velasquez S.L."/>
            <person name="Kruys A."/>
            <person name="Hutchinson M.I."/>
            <person name="Powell A.J."/>
            <person name="Barry K."/>
            <person name="Miller A.N."/>
            <person name="Grigoriev I.V."/>
            <person name="Debuchy R."/>
            <person name="Gladieux P."/>
            <person name="Thoren M.H."/>
            <person name="Johannesson H."/>
        </authorList>
    </citation>
    <scope>NUCLEOTIDE SEQUENCE</scope>
    <source>
        <strain evidence="3">CBS 540.89</strain>
    </source>
</reference>
<keyword evidence="2" id="KW-0732">Signal</keyword>